<keyword evidence="9" id="KW-1185">Reference proteome</keyword>
<feature type="compositionally biased region" description="Polar residues" evidence="7">
    <location>
        <begin position="1692"/>
        <end position="1714"/>
    </location>
</feature>
<feature type="region of interest" description="Disordered" evidence="7">
    <location>
        <begin position="1807"/>
        <end position="1843"/>
    </location>
</feature>
<feature type="region of interest" description="Disordered" evidence="7">
    <location>
        <begin position="1975"/>
        <end position="2020"/>
    </location>
</feature>
<dbReference type="Proteomes" id="UP000050795">
    <property type="component" value="Unassembled WGS sequence"/>
</dbReference>
<feature type="region of interest" description="Disordered" evidence="7">
    <location>
        <begin position="1650"/>
        <end position="1714"/>
    </location>
</feature>
<keyword evidence="5" id="KW-0539">Nucleus</keyword>
<sequence>MPIEEEDTTTTTTTTTTNEDGPKYKISSFLFGNVNKEGQIEEYQHDDELKSINNLDRCHVREVEETATHVLSDNNNNNPIPSVQSDDGSNQLLATSNSMDYYNEQEVIAEELVENVLHTMKPEKIKEDDYDSYDDTELGASQTQKGESDPTSLPTEERQISPEENTTVQLSSTEPSSPNHQIDLIEANHEQTTGEEILESSSPTLLSSLPTEMISPYKLMSYADISVSEDATLIMPPPLHPAPLSVSRANQVKPVYSRNLDSPICSPIPVTYPHSECTRSPSYSPSSIQNHDNNHDNGLNTPLGSLMPVEYANVDIKELFPSYDPGKIPLWGRLFRLPHPLGIYHEYIERYEYMEEMLSHRLSRSDRQHLIYDGILDLGEIPLPEDIISSDEVVELNTPPTPGLDYLAGSETSWWRRAFKAALEELMNPKNEKTEQDDNYNNKNKKEIQEQHRHRQHHQQLYLDDSYNKNHEISDSDYNVADSYIGWRLGPAKYWYDQLGLPLDINISEWTEWRRPLPSTLNCNNNSHNSSSILSVPPSSSSSPPRPPSPSSSSSSSSPSVTMTSPTATADEPADSADNDKNNSIDMNKSVSDSNCPAMKKENNNDDDDDDNTTPTTTTTAATTTSLPNKNFSVHECHKQDPDDCQQRSTNESLALSSPPTPRKNNSRTLLSEDIHQPSHFYPYQLLNWEDDIIYDPQLSAAKISNYSRLNAAYAGWIPSQHCRTMSAFQDAYQGKFPFILNSKTINGITSSSSSASLTTTLIMESLLSHRYHADKHSTSTKNTIQSNPPPPPPPPPYSIFPVENQAILKDAWIHDIIYDCDLPADQQPPPFLLTLDQNDETCILEPINDASIATTLSIIRSQRQKRLMSSRGLEGEVDKTTGDMSTTGNINIGSANNNINNTTTTNNNSIRGNIQDASWSNSNQMNDTSDNKLNSSNMATVNRTSLQVNFGLASTRGMFTGALAKAEKGAEKVKMILGKHGLLAEDDWQPNQSEKLMTTDNDRGAVDQLQEANEFNSDSGNAALASAAAAVSGIPPKDPLNLSNDEYYAIRSGALALGGLARCGPLQHSTPAVELWPPFFPTFMSPLRLRQFHRVPLKRYLRGPMSQFSVPFPVTNLTRHIHRKMREREDERAATGGGEIFFMRNPGDLSGADGEIVLFEFSEEYPPLMAQVGMATRIINYYRPLVPRDRSLSPCPHAYNEPPELPYGSLVYVGGSDSPFLGVIRPGGCLQTVENSMYRAPIYPHTLSNTDFLLIRNRNGISIRRIANAFTVGQEVPLMEVPGPNSKRANNFVRDFLQVFILRLFLRSTDEPKRIKMEEIRKAFPNHSESSVRKRLKICADFKRTGSDASWWVLRSDYRLPSEEEVRYLVSPEDCCAHYSMLAAELRLKDAGYGEKCLFVLDENQGEEEEDKEGQPKMEDEVRAAPWNTTRAYLASQRGGCFLELHGAADPTGCGEAFSYSKTSAKPGALFRQAGGEVARGLLKGKRTVTGTDADLRKLHLRDARALLRSFGISEADLKTFKRWEIIDMVRFTSTERAKQGEEEGSAKFARGNRLSMSEQIRCYKEECQRIFDLQNRVLSNPELLSSDEEMSSEDDEDEVTGADGVGHRSTGLGGHSSSGPSNSIGGVRLSSLSSSARSYAQVSRNMESLMSNRMTSKELDSKGDDKDRSKLKRALEGSDSLPGTKRPRKTNQLQLKEADISSTECNEGSTTGNTVYEASATAAGTILDLQPPWPNANKKMLRIMRTYSEDGHQYTRTELVPWSPVVEIYLKIRQTRDDEFIHNFVDSDDHFREQQKKEKRRLQDQLRRLRKQQQIIRERGGGGVGSGGAMSGMKSSLGLGNKANRHRRHKTLTEALIKMRCGACGQMGHMRTNKECPMYGRGGGNPSASLQNDAGVRRTTATPTTTERGHLRSQTSLRNLSRSFDDLGNSKLDDRGELSFLEANCYTGRKLEPETIAAAQALASRPVCELLAEQEEEEEQEAKGHHGHGTDSLDDRHHSKDSDDFDESSMHSALGENDMTVEGTKLKLHSGLTKYIKEQNRRNLKLKIRRQLLDRLDAAAAVVQSAVNSSRRGAMGGGRGGGAGGRNRRSSMGINDDDFPTSIKHRGNRRRIDPRVALNHIFEGIYKGLTQIPGYKIFMHPVKEKDFPNYYSQIDTPMDLSQIRMKINENSYATREEFLSDIRLIYNNSSKFNGRYSAYTETAMKMCSHVMEQFCHKELKLMRLESLVNPLLDEDDLVGLSYLLQQAIEAMRSVEHSRPFHIPVDKRRYPEESLTR</sequence>
<reference evidence="10" key="2">
    <citation type="submission" date="2023-11" db="UniProtKB">
        <authorList>
            <consortium name="WormBaseParasite"/>
        </authorList>
    </citation>
    <scope>IDENTIFICATION</scope>
</reference>
<feature type="compositionally biased region" description="Gly residues" evidence="7">
    <location>
        <begin position="2076"/>
        <end position="2087"/>
    </location>
</feature>
<feature type="region of interest" description="Disordered" evidence="7">
    <location>
        <begin position="1584"/>
        <end position="1630"/>
    </location>
</feature>
<dbReference type="GO" id="GO:0005669">
    <property type="term" value="C:transcription factor TFIID complex"/>
    <property type="evidence" value="ECO:0007669"/>
    <property type="project" value="InterPro"/>
</dbReference>
<feature type="compositionally biased region" description="Polar residues" evidence="7">
    <location>
        <begin position="584"/>
        <end position="595"/>
    </location>
</feature>
<feature type="compositionally biased region" description="Acidic residues" evidence="7">
    <location>
        <begin position="128"/>
        <end position="137"/>
    </location>
</feature>
<feature type="region of interest" description="Disordered" evidence="7">
    <location>
        <begin position="127"/>
        <end position="180"/>
    </location>
</feature>
<dbReference type="InterPro" id="IPR036427">
    <property type="entry name" value="Bromodomain-like_sf"/>
</dbReference>
<keyword evidence="2" id="KW-0805">Transcription regulation</keyword>
<feature type="region of interest" description="Disordered" evidence="7">
    <location>
        <begin position="521"/>
        <end position="672"/>
    </location>
</feature>
<feature type="compositionally biased region" description="Polar residues" evidence="7">
    <location>
        <begin position="647"/>
        <end position="670"/>
    </location>
</feature>
<evidence type="ECO:0000256" key="7">
    <source>
        <dbReference type="SAM" id="MobiDB-lite"/>
    </source>
</evidence>
<proteinExistence type="predicted"/>
<dbReference type="PANTHER" id="PTHR13900">
    <property type="entry name" value="TRANSCRIPTION INITIATION FACTOR TFIID"/>
    <property type="match status" value="1"/>
</dbReference>
<feature type="compositionally biased region" description="Acidic residues" evidence="7">
    <location>
        <begin position="1587"/>
        <end position="1602"/>
    </location>
</feature>
<feature type="region of interest" description="Disordered" evidence="7">
    <location>
        <begin position="2072"/>
        <end position="2107"/>
    </location>
</feature>
<dbReference type="InterPro" id="IPR022591">
    <property type="entry name" value="TAF1_HAT_dom"/>
</dbReference>
<keyword evidence="4" id="KW-0804">Transcription</keyword>
<evidence type="ECO:0000256" key="6">
    <source>
        <dbReference type="PROSITE-ProRule" id="PRU00035"/>
    </source>
</evidence>
<feature type="region of interest" description="Disordered" evidence="7">
    <location>
        <begin position="1"/>
        <end position="24"/>
    </location>
</feature>
<feature type="compositionally biased region" description="Basic and acidic residues" evidence="7">
    <location>
        <begin position="633"/>
        <end position="646"/>
    </location>
</feature>
<dbReference type="WBParaSite" id="TREG1_79610.1">
    <property type="protein sequence ID" value="TREG1_79610.1"/>
    <property type="gene ID" value="TREG1_79610"/>
</dbReference>
<feature type="compositionally biased region" description="Polar residues" evidence="7">
    <location>
        <begin position="916"/>
        <end position="936"/>
    </location>
</feature>
<feature type="region of interest" description="Disordered" evidence="7">
    <location>
        <begin position="276"/>
        <end position="297"/>
    </location>
</feature>
<feature type="compositionally biased region" description="Polar residues" evidence="7">
    <location>
        <begin position="162"/>
        <end position="180"/>
    </location>
</feature>
<dbReference type="InterPro" id="IPR041670">
    <property type="entry name" value="Znf-CCHC_6"/>
</dbReference>
<reference evidence="9" key="1">
    <citation type="submission" date="2022-06" db="EMBL/GenBank/DDBJ databases">
        <authorList>
            <person name="Berger JAMES D."/>
            <person name="Berger JAMES D."/>
        </authorList>
    </citation>
    <scope>NUCLEOTIDE SEQUENCE [LARGE SCALE GENOMIC DNA]</scope>
</reference>
<feature type="compositionally biased region" description="Polar residues" evidence="7">
    <location>
        <begin position="278"/>
        <end position="297"/>
    </location>
</feature>
<feature type="compositionally biased region" description="Polar residues" evidence="7">
    <location>
        <begin position="69"/>
        <end position="91"/>
    </location>
</feature>
<dbReference type="GO" id="GO:0017025">
    <property type="term" value="F:TBP-class protein binding"/>
    <property type="evidence" value="ECO:0007669"/>
    <property type="project" value="InterPro"/>
</dbReference>
<feature type="compositionally biased region" description="Gly residues" evidence="7">
    <location>
        <begin position="1823"/>
        <end position="1832"/>
    </location>
</feature>
<evidence type="ECO:0000256" key="4">
    <source>
        <dbReference type="ARBA" id="ARBA00023163"/>
    </source>
</evidence>
<dbReference type="SMART" id="SM00297">
    <property type="entry name" value="BROMO"/>
    <property type="match status" value="1"/>
</dbReference>
<evidence type="ECO:0000259" key="8">
    <source>
        <dbReference type="PROSITE" id="PS50014"/>
    </source>
</evidence>
<protein>
    <recommendedName>
        <fullName evidence="8">Bromo domain-containing protein</fullName>
    </recommendedName>
</protein>
<feature type="domain" description="Bromo" evidence="8">
    <location>
        <begin position="2132"/>
        <end position="2202"/>
    </location>
</feature>
<accession>A0AA85K5Q2</accession>
<feature type="compositionally biased region" description="Low complexity" evidence="7">
    <location>
        <begin position="551"/>
        <end position="560"/>
    </location>
</feature>
<dbReference type="SUPFAM" id="SSF47370">
    <property type="entry name" value="Bromodomain"/>
    <property type="match status" value="1"/>
</dbReference>
<dbReference type="PRINTS" id="PR00503">
    <property type="entry name" value="BROMODOMAIN"/>
</dbReference>
<feature type="region of interest" description="Disordered" evidence="7">
    <location>
        <begin position="871"/>
        <end position="936"/>
    </location>
</feature>
<feature type="region of interest" description="Disordered" evidence="7">
    <location>
        <begin position="68"/>
        <end position="91"/>
    </location>
</feature>
<feature type="compositionally biased region" description="Low complexity" evidence="7">
    <location>
        <begin position="887"/>
        <end position="915"/>
    </location>
</feature>
<feature type="compositionally biased region" description="Basic and acidic residues" evidence="7">
    <location>
        <begin position="1657"/>
        <end position="1678"/>
    </location>
</feature>
<keyword evidence="3 6" id="KW-0103">Bromodomain</keyword>
<comment type="subcellular location">
    <subcellularLocation>
        <location evidence="1">Nucleus</location>
    </subcellularLocation>
</comment>
<dbReference type="InterPro" id="IPR001487">
    <property type="entry name" value="Bromodomain"/>
</dbReference>
<organism evidence="9 10">
    <name type="scientific">Trichobilharzia regenti</name>
    <name type="common">Nasal bird schistosome</name>
    <dbReference type="NCBI Taxonomy" id="157069"/>
    <lineage>
        <taxon>Eukaryota</taxon>
        <taxon>Metazoa</taxon>
        <taxon>Spiralia</taxon>
        <taxon>Lophotrochozoa</taxon>
        <taxon>Platyhelminthes</taxon>
        <taxon>Trematoda</taxon>
        <taxon>Digenea</taxon>
        <taxon>Strigeidida</taxon>
        <taxon>Schistosomatoidea</taxon>
        <taxon>Schistosomatidae</taxon>
        <taxon>Trichobilharzia</taxon>
    </lineage>
</organism>
<feature type="compositionally biased region" description="Low complexity" evidence="7">
    <location>
        <begin position="613"/>
        <end position="625"/>
    </location>
</feature>
<feature type="compositionally biased region" description="Basic and acidic residues" evidence="7">
    <location>
        <begin position="1983"/>
        <end position="2004"/>
    </location>
</feature>
<dbReference type="InterPro" id="IPR040240">
    <property type="entry name" value="TAF1"/>
</dbReference>
<evidence type="ECO:0000256" key="1">
    <source>
        <dbReference type="ARBA" id="ARBA00004123"/>
    </source>
</evidence>
<evidence type="ECO:0000313" key="9">
    <source>
        <dbReference type="Proteomes" id="UP000050795"/>
    </source>
</evidence>
<feature type="compositionally biased region" description="Low complexity" evidence="7">
    <location>
        <begin position="1833"/>
        <end position="1842"/>
    </location>
</feature>
<dbReference type="GO" id="GO:0004402">
    <property type="term" value="F:histone acetyltransferase activity"/>
    <property type="evidence" value="ECO:0007669"/>
    <property type="project" value="InterPro"/>
</dbReference>
<feature type="compositionally biased region" description="Pro residues" evidence="7">
    <location>
        <begin position="788"/>
        <end position="797"/>
    </location>
</feature>
<evidence type="ECO:0000313" key="10">
    <source>
        <dbReference type="WBParaSite" id="TREG1_79610.1"/>
    </source>
</evidence>
<evidence type="ECO:0000256" key="3">
    <source>
        <dbReference type="ARBA" id="ARBA00023117"/>
    </source>
</evidence>
<dbReference type="Pfam" id="PF15288">
    <property type="entry name" value="zf-CCHC_6"/>
    <property type="match status" value="1"/>
</dbReference>
<dbReference type="PANTHER" id="PTHR13900:SF0">
    <property type="entry name" value="TRANSCRIPTION INITIATION FACTOR TFIID SUBUNIT 1"/>
    <property type="match status" value="1"/>
</dbReference>
<dbReference type="GO" id="GO:0016251">
    <property type="term" value="F:RNA polymerase II general transcription initiation factor activity"/>
    <property type="evidence" value="ECO:0007669"/>
    <property type="project" value="InterPro"/>
</dbReference>
<feature type="compositionally biased region" description="Polar residues" evidence="7">
    <location>
        <begin position="139"/>
        <end position="154"/>
    </location>
</feature>
<dbReference type="Pfam" id="PF12157">
    <property type="entry name" value="DUF3591"/>
    <property type="match status" value="1"/>
</dbReference>
<evidence type="ECO:0000256" key="5">
    <source>
        <dbReference type="ARBA" id="ARBA00023242"/>
    </source>
</evidence>
<dbReference type="GO" id="GO:0051123">
    <property type="term" value="P:RNA polymerase II preinitiation complex assembly"/>
    <property type="evidence" value="ECO:0007669"/>
    <property type="project" value="TreeGrafter"/>
</dbReference>
<dbReference type="PROSITE" id="PS50014">
    <property type="entry name" value="BROMODOMAIN_2"/>
    <property type="match status" value="1"/>
</dbReference>
<feature type="compositionally biased region" description="Low complexity" evidence="7">
    <location>
        <begin position="530"/>
        <end position="543"/>
    </location>
</feature>
<dbReference type="Gene3D" id="1.20.920.10">
    <property type="entry name" value="Bromodomain-like"/>
    <property type="match status" value="1"/>
</dbReference>
<dbReference type="Pfam" id="PF00439">
    <property type="entry name" value="Bromodomain"/>
    <property type="match status" value="1"/>
</dbReference>
<name>A0AA85K5Q2_TRIRE</name>
<evidence type="ECO:0000256" key="2">
    <source>
        <dbReference type="ARBA" id="ARBA00023015"/>
    </source>
</evidence>
<feature type="region of interest" description="Disordered" evidence="7">
    <location>
        <begin position="778"/>
        <end position="797"/>
    </location>
</feature>